<dbReference type="Pfam" id="PF22240">
    <property type="entry name" value="ISP_coupler"/>
    <property type="match status" value="1"/>
</dbReference>
<dbReference type="AlphaFoldDB" id="A0A839HEV2"/>
<dbReference type="InterPro" id="IPR053980">
    <property type="entry name" value="ISP_coupler"/>
</dbReference>
<evidence type="ECO:0000259" key="1">
    <source>
        <dbReference type="Pfam" id="PF22240"/>
    </source>
</evidence>
<keyword evidence="3" id="KW-1185">Reference proteome</keyword>
<dbReference type="Proteomes" id="UP000548632">
    <property type="component" value="Unassembled WGS sequence"/>
</dbReference>
<evidence type="ECO:0000313" key="3">
    <source>
        <dbReference type="Proteomes" id="UP000548632"/>
    </source>
</evidence>
<proteinExistence type="predicted"/>
<sequence length="118" mass="13343">MIELPGVAAALRELLAQAYRELNSFQQQADSFLKTCRRSIGAQVTATDVDEMLIQHLLTDQIFAAVFTNAIFHRENHLAQALVKLENTFLRGDTRQQLLKRLEPYFAAIRRTAANAIT</sequence>
<feature type="domain" description="Type ISP restriction-modification enzyme coupler" evidence="1">
    <location>
        <begin position="22"/>
        <end position="115"/>
    </location>
</feature>
<organism evidence="2 3">
    <name type="scientific">Thiospirillum jenense</name>
    <dbReference type="NCBI Taxonomy" id="1653858"/>
    <lineage>
        <taxon>Bacteria</taxon>
        <taxon>Pseudomonadati</taxon>
        <taxon>Pseudomonadota</taxon>
        <taxon>Gammaproteobacteria</taxon>
        <taxon>Chromatiales</taxon>
        <taxon>Chromatiaceae</taxon>
        <taxon>Thiospirillum</taxon>
    </lineage>
</organism>
<feature type="non-terminal residue" evidence="2">
    <location>
        <position position="118"/>
    </location>
</feature>
<protein>
    <recommendedName>
        <fullName evidence="1">Type ISP restriction-modification enzyme coupler domain-containing protein</fullName>
    </recommendedName>
</protein>
<accession>A0A839HEV2</accession>
<comment type="caution">
    <text evidence="2">The sequence shown here is derived from an EMBL/GenBank/DDBJ whole genome shotgun (WGS) entry which is preliminary data.</text>
</comment>
<evidence type="ECO:0000313" key="2">
    <source>
        <dbReference type="EMBL" id="MBB1127475.1"/>
    </source>
</evidence>
<name>A0A839HEV2_9GAMM</name>
<dbReference type="EMBL" id="JABVCQ010000122">
    <property type="protein sequence ID" value="MBB1127475.1"/>
    <property type="molecule type" value="Genomic_DNA"/>
</dbReference>
<dbReference type="RefSeq" id="WP_202985596.1">
    <property type="nucleotide sequence ID" value="NZ_JABVCQ010000122.1"/>
</dbReference>
<gene>
    <name evidence="2" type="ORF">HUK38_14825</name>
</gene>
<reference evidence="2 3" key="1">
    <citation type="journal article" date="2020" name="Arch. Microbiol.">
        <title>The genome sequence of the giant phototrophic gammaproteobacterium Thiospirillum jenense gives insight into its physiological properties and phylogenetic relationships.</title>
        <authorList>
            <person name="Imhoff J.F."/>
            <person name="Meyer T.E."/>
            <person name="Kyndt J.A."/>
        </authorList>
    </citation>
    <scope>NUCLEOTIDE SEQUENCE [LARGE SCALE GENOMIC DNA]</scope>
    <source>
        <strain evidence="2 3">DSM 216</strain>
    </source>
</reference>